<feature type="region of interest" description="Disordered" evidence="1">
    <location>
        <begin position="303"/>
        <end position="332"/>
    </location>
</feature>
<reference evidence="2 3" key="1">
    <citation type="submission" date="2024-01" db="EMBL/GenBank/DDBJ databases">
        <authorList>
            <person name="Allen C."/>
            <person name="Tagirdzhanova G."/>
        </authorList>
    </citation>
    <scope>NUCLEOTIDE SEQUENCE [LARGE SCALE GENOMIC DNA]</scope>
</reference>
<proteinExistence type="predicted"/>
<name>A0ABP0CAS7_9PEZI</name>
<protein>
    <recommendedName>
        <fullName evidence="4">C6 zinc finger domain containing protein</fullName>
    </recommendedName>
</protein>
<gene>
    <name evidence="2" type="ORF">SEUCBS140593_007071</name>
</gene>
<comment type="caution">
    <text evidence="2">The sequence shown here is derived from an EMBL/GenBank/DDBJ whole genome shotgun (WGS) entry which is preliminary data.</text>
</comment>
<feature type="compositionally biased region" description="Polar residues" evidence="1">
    <location>
        <begin position="114"/>
        <end position="129"/>
    </location>
</feature>
<dbReference type="EMBL" id="CAWUHD010000082">
    <property type="protein sequence ID" value="CAK7228918.1"/>
    <property type="molecule type" value="Genomic_DNA"/>
</dbReference>
<feature type="region of interest" description="Disordered" evidence="1">
    <location>
        <begin position="97"/>
        <end position="150"/>
    </location>
</feature>
<organism evidence="2 3">
    <name type="scientific">Sporothrix eucalyptigena</name>
    <dbReference type="NCBI Taxonomy" id="1812306"/>
    <lineage>
        <taxon>Eukaryota</taxon>
        <taxon>Fungi</taxon>
        <taxon>Dikarya</taxon>
        <taxon>Ascomycota</taxon>
        <taxon>Pezizomycotina</taxon>
        <taxon>Sordariomycetes</taxon>
        <taxon>Sordariomycetidae</taxon>
        <taxon>Ophiostomatales</taxon>
        <taxon>Ophiostomataceae</taxon>
        <taxon>Sporothrix</taxon>
    </lineage>
</organism>
<feature type="compositionally biased region" description="Low complexity" evidence="1">
    <location>
        <begin position="307"/>
        <end position="316"/>
    </location>
</feature>
<accession>A0ABP0CAS7</accession>
<sequence>MGLHCFNDPRKRHRTAPSLGYSGPYRKVREKAGNYLRHLAHGEDNDHNEDEDLDDNDCTLPTASTVRVFRPVNGNLEIPPALFKALAVVGRLHDAFFPDEPGTWERSPLRDNSTDGGSEASYNGTQTCVPTVDNTDGSDNGGSGNGDSDDDDRLMVVAAWAVAAAVEGINAQVFQATYQFLQQMQVAPVGNSNVRNHAVASRQTKGGNGGSGGWGSINFSALPAVVRRMFGMGFGGSARGNATGSRSQMSTSLEWTGMPNMPMPMPIMVMPVVTDPYTMTIPAVMGEAIMSALQSMMIPKTGGLVRSSSDSSSGSSQTAGRLFPPPKPKCNITHSKKTTSASAAEQLQEIKDFIFRFGRIYCGSSSLVHHHPRFWNQQCLSCLFPGLDHQKLYSASSSDGSKDHIRLVICD</sequence>
<dbReference type="Proteomes" id="UP001642482">
    <property type="component" value="Unassembled WGS sequence"/>
</dbReference>
<evidence type="ECO:0008006" key="4">
    <source>
        <dbReference type="Google" id="ProtNLM"/>
    </source>
</evidence>
<evidence type="ECO:0000256" key="1">
    <source>
        <dbReference type="SAM" id="MobiDB-lite"/>
    </source>
</evidence>
<keyword evidence="3" id="KW-1185">Reference proteome</keyword>
<evidence type="ECO:0000313" key="2">
    <source>
        <dbReference type="EMBL" id="CAK7228918.1"/>
    </source>
</evidence>
<evidence type="ECO:0000313" key="3">
    <source>
        <dbReference type="Proteomes" id="UP001642482"/>
    </source>
</evidence>